<accession>A0AA96JAZ2</accession>
<name>A0AA96JAZ2_9MICO</name>
<evidence type="ECO:0000313" key="1">
    <source>
        <dbReference type="EMBL" id="WNM25231.1"/>
    </source>
</evidence>
<evidence type="ECO:0000313" key="2">
    <source>
        <dbReference type="Proteomes" id="UP001304125"/>
    </source>
</evidence>
<evidence type="ECO:0008006" key="3">
    <source>
        <dbReference type="Google" id="ProtNLM"/>
    </source>
</evidence>
<reference evidence="1 2" key="1">
    <citation type="submission" date="2023-09" db="EMBL/GenBank/DDBJ databases">
        <title>Demequina sp. a novel bacteria isolated from Capsicum annuum.</title>
        <authorList>
            <person name="Humaira Z."/>
            <person name="Lee J."/>
            <person name="Cho D."/>
        </authorList>
    </citation>
    <scope>NUCLEOTIDE SEQUENCE [LARGE SCALE GENOMIC DNA]</scope>
    <source>
        <strain evidence="1 2">OYTSA14</strain>
    </source>
</reference>
<sequence>MKMHQMMQAGAAESLCGATRAAEILDVNRATITRMVARGTLTPLTMDGRGPLVFHLNDVLALAVERERHVDITVEGMAS</sequence>
<dbReference type="Proteomes" id="UP001304125">
    <property type="component" value="Chromosome"/>
</dbReference>
<organism evidence="1 2">
    <name type="scientific">Demequina capsici</name>
    <dbReference type="NCBI Taxonomy" id="3075620"/>
    <lineage>
        <taxon>Bacteria</taxon>
        <taxon>Bacillati</taxon>
        <taxon>Actinomycetota</taxon>
        <taxon>Actinomycetes</taxon>
        <taxon>Micrococcales</taxon>
        <taxon>Demequinaceae</taxon>
        <taxon>Demequina</taxon>
    </lineage>
</organism>
<dbReference type="EMBL" id="CP134879">
    <property type="protein sequence ID" value="WNM25231.1"/>
    <property type="molecule type" value="Genomic_DNA"/>
</dbReference>
<dbReference type="RefSeq" id="WP_313500025.1">
    <property type="nucleotide sequence ID" value="NZ_CP134879.1"/>
</dbReference>
<proteinExistence type="predicted"/>
<protein>
    <recommendedName>
        <fullName evidence="3">Helix-turn-helix domain-containing protein</fullName>
    </recommendedName>
</protein>
<gene>
    <name evidence="1" type="ORF">RN606_03530</name>
</gene>
<keyword evidence="2" id="KW-1185">Reference proteome</keyword>
<dbReference type="AlphaFoldDB" id="A0AA96JAZ2"/>